<feature type="compositionally biased region" description="Basic and acidic residues" evidence="1">
    <location>
        <begin position="58"/>
        <end position="84"/>
    </location>
</feature>
<keyword evidence="3" id="KW-1185">Reference proteome</keyword>
<feature type="region of interest" description="Disordered" evidence="1">
    <location>
        <begin position="1"/>
        <end position="102"/>
    </location>
</feature>
<dbReference type="Proteomes" id="UP000314294">
    <property type="component" value="Unassembled WGS sequence"/>
</dbReference>
<evidence type="ECO:0000313" key="2">
    <source>
        <dbReference type="EMBL" id="TNN22004.1"/>
    </source>
</evidence>
<gene>
    <name evidence="2" type="ORF">EYF80_067883</name>
</gene>
<feature type="compositionally biased region" description="Basic and acidic residues" evidence="1">
    <location>
        <begin position="12"/>
        <end position="22"/>
    </location>
</feature>
<protein>
    <submittedName>
        <fullName evidence="2">Uncharacterized protein</fullName>
    </submittedName>
</protein>
<name>A0A4Z2DZQ8_9TELE</name>
<dbReference type="EMBL" id="SRLO01024707">
    <property type="protein sequence ID" value="TNN22004.1"/>
    <property type="molecule type" value="Genomic_DNA"/>
</dbReference>
<dbReference type="AlphaFoldDB" id="A0A4Z2DZQ8"/>
<evidence type="ECO:0000313" key="3">
    <source>
        <dbReference type="Proteomes" id="UP000314294"/>
    </source>
</evidence>
<organism evidence="2 3">
    <name type="scientific">Liparis tanakae</name>
    <name type="common">Tanaka's snailfish</name>
    <dbReference type="NCBI Taxonomy" id="230148"/>
    <lineage>
        <taxon>Eukaryota</taxon>
        <taxon>Metazoa</taxon>
        <taxon>Chordata</taxon>
        <taxon>Craniata</taxon>
        <taxon>Vertebrata</taxon>
        <taxon>Euteleostomi</taxon>
        <taxon>Actinopterygii</taxon>
        <taxon>Neopterygii</taxon>
        <taxon>Teleostei</taxon>
        <taxon>Neoteleostei</taxon>
        <taxon>Acanthomorphata</taxon>
        <taxon>Eupercaria</taxon>
        <taxon>Perciformes</taxon>
        <taxon>Cottioidei</taxon>
        <taxon>Cottales</taxon>
        <taxon>Liparidae</taxon>
        <taxon>Liparis</taxon>
    </lineage>
</organism>
<sequence length="116" mass="12702">MTPLLSRSVRPPQEEREAEGHQPLRRGLLRSPPQTGRHHGPPAPPHAGDRLRGHRGRRAEPGRAARQQDGRVHRGERLGGRRGAEPGSRGAAGLQHDGLPARHAGQQAVLLLRLQR</sequence>
<reference evidence="2 3" key="1">
    <citation type="submission" date="2019-03" db="EMBL/GenBank/DDBJ databases">
        <title>First draft genome of Liparis tanakae, snailfish: a comprehensive survey of snailfish specific genes.</title>
        <authorList>
            <person name="Kim W."/>
            <person name="Song I."/>
            <person name="Jeong J.-H."/>
            <person name="Kim D."/>
            <person name="Kim S."/>
            <person name="Ryu S."/>
            <person name="Song J.Y."/>
            <person name="Lee S.K."/>
        </authorList>
    </citation>
    <scope>NUCLEOTIDE SEQUENCE [LARGE SCALE GENOMIC DNA]</scope>
    <source>
        <tissue evidence="2">Muscle</tissue>
    </source>
</reference>
<comment type="caution">
    <text evidence="2">The sequence shown here is derived from an EMBL/GenBank/DDBJ whole genome shotgun (WGS) entry which is preliminary data.</text>
</comment>
<evidence type="ECO:0000256" key="1">
    <source>
        <dbReference type="SAM" id="MobiDB-lite"/>
    </source>
</evidence>
<proteinExistence type="predicted"/>
<accession>A0A4Z2DZQ8</accession>